<dbReference type="InterPro" id="IPR001763">
    <property type="entry name" value="Rhodanese-like_dom"/>
</dbReference>
<name>A0A419W7P8_9BACT</name>
<keyword evidence="1" id="KW-1133">Transmembrane helix</keyword>
<organism evidence="3 4">
    <name type="scientific">Mangrovibacterium diazotrophicum</name>
    <dbReference type="NCBI Taxonomy" id="1261403"/>
    <lineage>
        <taxon>Bacteria</taxon>
        <taxon>Pseudomonadati</taxon>
        <taxon>Bacteroidota</taxon>
        <taxon>Bacteroidia</taxon>
        <taxon>Marinilabiliales</taxon>
        <taxon>Prolixibacteraceae</taxon>
        <taxon>Mangrovibacterium</taxon>
    </lineage>
</organism>
<dbReference type="SMART" id="SM00450">
    <property type="entry name" value="RHOD"/>
    <property type="match status" value="1"/>
</dbReference>
<dbReference type="OrthoDB" id="9800872at2"/>
<dbReference type="Pfam" id="PF00581">
    <property type="entry name" value="Rhodanese"/>
    <property type="match status" value="1"/>
</dbReference>
<evidence type="ECO:0000259" key="2">
    <source>
        <dbReference type="PROSITE" id="PS50206"/>
    </source>
</evidence>
<dbReference type="GO" id="GO:0004792">
    <property type="term" value="F:thiosulfate-cyanide sulfurtransferase activity"/>
    <property type="evidence" value="ECO:0007669"/>
    <property type="project" value="InterPro"/>
</dbReference>
<dbReference type="CDD" id="cd00158">
    <property type="entry name" value="RHOD"/>
    <property type="match status" value="1"/>
</dbReference>
<keyword evidence="3" id="KW-0808">Transferase</keyword>
<evidence type="ECO:0000256" key="1">
    <source>
        <dbReference type="SAM" id="Phobius"/>
    </source>
</evidence>
<dbReference type="InterPro" id="IPR036873">
    <property type="entry name" value="Rhodanese-like_dom_sf"/>
</dbReference>
<dbReference type="RefSeq" id="WP_120272750.1">
    <property type="nucleotide sequence ID" value="NZ_RAPN01000001.1"/>
</dbReference>
<dbReference type="SUPFAM" id="SSF52821">
    <property type="entry name" value="Rhodanese/Cell cycle control phosphatase"/>
    <property type="match status" value="1"/>
</dbReference>
<keyword evidence="1" id="KW-0812">Transmembrane</keyword>
<dbReference type="EMBL" id="RAPN01000001">
    <property type="protein sequence ID" value="RKD91450.1"/>
    <property type="molecule type" value="Genomic_DNA"/>
</dbReference>
<keyword evidence="1" id="KW-0472">Membrane</keyword>
<proteinExistence type="predicted"/>
<dbReference type="PROSITE" id="PS50206">
    <property type="entry name" value="RHODANESE_3"/>
    <property type="match status" value="1"/>
</dbReference>
<gene>
    <name evidence="3" type="ORF">BC643_1805</name>
</gene>
<feature type="domain" description="Rhodanese" evidence="2">
    <location>
        <begin position="66"/>
        <end position="160"/>
    </location>
</feature>
<dbReference type="AlphaFoldDB" id="A0A419W7P8"/>
<dbReference type="PROSITE" id="PS00380">
    <property type="entry name" value="RHODANESE_1"/>
    <property type="match status" value="1"/>
</dbReference>
<protein>
    <submittedName>
        <fullName evidence="3">Rhodanese-related sulfurtransferase</fullName>
    </submittedName>
</protein>
<evidence type="ECO:0000313" key="4">
    <source>
        <dbReference type="Proteomes" id="UP000283387"/>
    </source>
</evidence>
<dbReference type="Gene3D" id="3.40.250.10">
    <property type="entry name" value="Rhodanese-like domain"/>
    <property type="match status" value="1"/>
</dbReference>
<comment type="caution">
    <text evidence="3">The sequence shown here is derived from an EMBL/GenBank/DDBJ whole genome shotgun (WGS) entry which is preliminary data.</text>
</comment>
<dbReference type="InterPro" id="IPR001307">
    <property type="entry name" value="Thiosulphate_STrfase_CS"/>
</dbReference>
<accession>A0A419W7P8</accession>
<dbReference type="Proteomes" id="UP000283387">
    <property type="component" value="Unassembled WGS sequence"/>
</dbReference>
<sequence length="212" mass="23372">MHIHELNPWRTSIVLTLFVVIIIIGFVTMRKPLLTYQLDMKQSVAETQSDGCCFYPWQLNAVLSKESSGVVLFDIRDNFVFGQGHIPGAENLSAQNLAREESIERLETLKGMGATVVLYGEDQLQANGPVMLFRQVGFDNVKVLVGGYQYYKAHKNDLLATQNDSTLLKGVAQFNYAEMAAPQDGAVVNTSNEKKAVEVVRRKKTAAAAGGC</sequence>
<keyword evidence="4" id="KW-1185">Reference proteome</keyword>
<evidence type="ECO:0000313" key="3">
    <source>
        <dbReference type="EMBL" id="RKD91450.1"/>
    </source>
</evidence>
<reference evidence="3 4" key="1">
    <citation type="submission" date="2018-09" db="EMBL/GenBank/DDBJ databases">
        <title>Genomic Encyclopedia of Archaeal and Bacterial Type Strains, Phase II (KMG-II): from individual species to whole genera.</title>
        <authorList>
            <person name="Goeker M."/>
        </authorList>
    </citation>
    <scope>NUCLEOTIDE SEQUENCE [LARGE SCALE GENOMIC DNA]</scope>
    <source>
        <strain evidence="3 4">DSM 27148</strain>
    </source>
</reference>
<feature type="transmembrane region" description="Helical" evidence="1">
    <location>
        <begin position="12"/>
        <end position="29"/>
    </location>
</feature>